<reference evidence="4 5" key="1">
    <citation type="submission" date="2015-02" db="EMBL/GenBank/DDBJ databases">
        <title>Draft genome sequences of ten Microbacterium spp. with emphasis on heavy metal contaminated environments.</title>
        <authorList>
            <person name="Corretto E."/>
        </authorList>
    </citation>
    <scope>NUCLEOTIDE SEQUENCE [LARGE SCALE GENOMIC DNA]</scope>
    <source>
        <strain evidence="4 5">DSM 8608</strain>
    </source>
</reference>
<dbReference type="InterPro" id="IPR036390">
    <property type="entry name" value="WH_DNA-bd_sf"/>
</dbReference>
<evidence type="ECO:0000256" key="2">
    <source>
        <dbReference type="SAM" id="MobiDB-lite"/>
    </source>
</evidence>
<keyword evidence="1" id="KW-0175">Coiled coil</keyword>
<dbReference type="Gene3D" id="1.10.10.10">
    <property type="entry name" value="Winged helix-like DNA-binding domain superfamily/Winged helix DNA-binding domain"/>
    <property type="match status" value="1"/>
</dbReference>
<comment type="caution">
    <text evidence="4">The sequence shown here is derived from an EMBL/GenBank/DDBJ whole genome shotgun (WGS) entry which is preliminary data.</text>
</comment>
<name>A0A0M2HD30_MICTR</name>
<protein>
    <submittedName>
        <fullName evidence="4">Transcriptional regulator PadR-like family protein</fullName>
    </submittedName>
</protein>
<dbReference type="InterPro" id="IPR036388">
    <property type="entry name" value="WH-like_DNA-bd_sf"/>
</dbReference>
<evidence type="ECO:0000256" key="1">
    <source>
        <dbReference type="SAM" id="Coils"/>
    </source>
</evidence>
<evidence type="ECO:0000313" key="5">
    <source>
        <dbReference type="Proteomes" id="UP000034098"/>
    </source>
</evidence>
<dbReference type="AlphaFoldDB" id="A0A0M2HD30"/>
<feature type="coiled-coil region" evidence="1">
    <location>
        <begin position="136"/>
        <end position="163"/>
    </location>
</feature>
<dbReference type="EMBL" id="JYJA01000035">
    <property type="protein sequence ID" value="KJL42141.1"/>
    <property type="molecule type" value="Genomic_DNA"/>
</dbReference>
<feature type="region of interest" description="Disordered" evidence="2">
    <location>
        <begin position="1"/>
        <end position="21"/>
    </location>
</feature>
<accession>A0A0M2HD30</accession>
<dbReference type="PANTHER" id="PTHR43252">
    <property type="entry name" value="TRANSCRIPTIONAL REGULATOR YQJI"/>
    <property type="match status" value="1"/>
</dbReference>
<dbReference type="Proteomes" id="UP000034098">
    <property type="component" value="Unassembled WGS sequence"/>
</dbReference>
<evidence type="ECO:0000313" key="4">
    <source>
        <dbReference type="EMBL" id="KJL42141.1"/>
    </source>
</evidence>
<evidence type="ECO:0000259" key="3">
    <source>
        <dbReference type="Pfam" id="PF03551"/>
    </source>
</evidence>
<feature type="domain" description="Transcription regulator PadR N-terminal" evidence="3">
    <location>
        <begin position="31"/>
        <end position="103"/>
    </location>
</feature>
<proteinExistence type="predicted"/>
<gene>
    <name evidence="4" type="ORF">RS82_02157</name>
</gene>
<dbReference type="Pfam" id="PF03551">
    <property type="entry name" value="PadR"/>
    <property type="match status" value="1"/>
</dbReference>
<dbReference type="PANTHER" id="PTHR43252:SF2">
    <property type="entry name" value="TRANSCRIPTION REGULATOR, PADR-LIKE FAMILY"/>
    <property type="match status" value="1"/>
</dbReference>
<dbReference type="SUPFAM" id="SSF46785">
    <property type="entry name" value="Winged helix' DNA-binding domain"/>
    <property type="match status" value="1"/>
</dbReference>
<dbReference type="PATRIC" id="fig|69370.6.peg.2188"/>
<dbReference type="InterPro" id="IPR005149">
    <property type="entry name" value="Tscrpt_reg_PadR_N"/>
</dbReference>
<sequence length="226" mass="25403">MNSRGDGPLPSGEKGEKGDKGENAMSLRYALLAILRVGPLSGYDLQKQFHQSVGHVWHAPDSQIYPELRKMEELGLIEGEEQTRGERGTRRMYHVTDAGDRAFLAWMASPLDYQRVRDPAHLRAAYLETATPEESRAFLERHIAQWQGELAQWEGELERIDAVANPMLVRRLAVTADADRERTIAYKRFAYEGLVERAQGEIAWARRGLELVDRLDGAATNSATGS</sequence>
<keyword evidence="5" id="KW-1185">Reference proteome</keyword>
<organism evidence="4 5">
    <name type="scientific">Microbacterium trichothecenolyticum</name>
    <name type="common">Aureobacterium trichothecenolyticum</name>
    <dbReference type="NCBI Taxonomy" id="69370"/>
    <lineage>
        <taxon>Bacteria</taxon>
        <taxon>Bacillati</taxon>
        <taxon>Actinomycetota</taxon>
        <taxon>Actinomycetes</taxon>
        <taxon>Micrococcales</taxon>
        <taxon>Microbacteriaceae</taxon>
        <taxon>Microbacterium</taxon>
    </lineage>
</organism>